<dbReference type="Proteomes" id="UP000739180">
    <property type="component" value="Unassembled WGS sequence"/>
</dbReference>
<dbReference type="Pfam" id="PF07811">
    <property type="entry name" value="TadE"/>
    <property type="match status" value="1"/>
</dbReference>
<keyword evidence="4" id="KW-1185">Reference proteome</keyword>
<sequence>MRPARHPRPTKELLKVGVKNHQGAVALEFLMLFPFVVAMLYGAAVYGIVFFSQYRLQNVVDRAVATALYVDRSAYNADELETEVEGRARNALVALLQQQPEPLASMDLDGASCGVKEVGGVTMLRCGLTYNYEENPIVPVMSFGMLGTFPPVPSTLNAEARAAF</sequence>
<organism evidence="3 4">
    <name type="scientific">Alloalcanivorax gelatiniphagus</name>
    <dbReference type="NCBI Taxonomy" id="1194167"/>
    <lineage>
        <taxon>Bacteria</taxon>
        <taxon>Pseudomonadati</taxon>
        <taxon>Pseudomonadota</taxon>
        <taxon>Gammaproteobacteria</taxon>
        <taxon>Oceanospirillales</taxon>
        <taxon>Alcanivoracaceae</taxon>
        <taxon>Alloalcanivorax</taxon>
    </lineage>
</organism>
<evidence type="ECO:0000256" key="1">
    <source>
        <dbReference type="SAM" id="Phobius"/>
    </source>
</evidence>
<keyword evidence="1" id="KW-1133">Transmembrane helix</keyword>
<keyword evidence="1" id="KW-0812">Transmembrane</keyword>
<reference evidence="3 4" key="1">
    <citation type="submission" date="2019-05" db="EMBL/GenBank/DDBJ databases">
        <title>Genome of Alcanivorax gelatiniphagus, an oil degrading marine bacteria.</title>
        <authorList>
            <person name="Kwon K.K."/>
        </authorList>
    </citation>
    <scope>NUCLEOTIDE SEQUENCE [LARGE SCALE GENOMIC DNA]</scope>
    <source>
        <strain evidence="3 4">MEBiC 08158</strain>
    </source>
</reference>
<evidence type="ECO:0000259" key="2">
    <source>
        <dbReference type="Pfam" id="PF07811"/>
    </source>
</evidence>
<protein>
    <submittedName>
        <fullName evidence="3">Pilus assembly protein</fullName>
    </submittedName>
</protein>
<proteinExistence type="predicted"/>
<keyword evidence="1" id="KW-0472">Membrane</keyword>
<feature type="transmembrane region" description="Helical" evidence="1">
    <location>
        <begin position="29"/>
        <end position="52"/>
    </location>
</feature>
<accession>A0ABY2XGZ9</accession>
<comment type="caution">
    <text evidence="3">The sequence shown here is derived from an EMBL/GenBank/DDBJ whole genome shotgun (WGS) entry which is preliminary data.</text>
</comment>
<evidence type="ECO:0000313" key="3">
    <source>
        <dbReference type="EMBL" id="TMW10946.1"/>
    </source>
</evidence>
<dbReference type="InterPro" id="IPR012495">
    <property type="entry name" value="TadE-like_dom"/>
</dbReference>
<evidence type="ECO:0000313" key="4">
    <source>
        <dbReference type="Proteomes" id="UP000739180"/>
    </source>
</evidence>
<feature type="domain" description="TadE-like" evidence="2">
    <location>
        <begin position="23"/>
        <end position="63"/>
    </location>
</feature>
<name>A0ABY2XGZ9_9GAMM</name>
<dbReference type="EMBL" id="VCQT01000045">
    <property type="protein sequence ID" value="TMW10946.1"/>
    <property type="molecule type" value="Genomic_DNA"/>
</dbReference>
<gene>
    <name evidence="3" type="ORF">FGS76_16705</name>
</gene>